<dbReference type="Pfam" id="PF00528">
    <property type="entry name" value="BPD_transp_1"/>
    <property type="match status" value="1"/>
</dbReference>
<feature type="transmembrane region" description="Helical" evidence="10">
    <location>
        <begin position="104"/>
        <end position="129"/>
    </location>
</feature>
<evidence type="ECO:0000313" key="12">
    <source>
        <dbReference type="EMBL" id="MCL1631698.1"/>
    </source>
</evidence>
<name>A0ABT0MA05_9BACL</name>
<protein>
    <submittedName>
        <fullName evidence="12">ABC transporter permease</fullName>
    </submittedName>
</protein>
<dbReference type="Pfam" id="PF12911">
    <property type="entry name" value="OppC_N"/>
    <property type="match status" value="1"/>
</dbReference>
<proteinExistence type="inferred from homology"/>
<organism evidence="12 13">
    <name type="scientific">Sporolactobacillus mangiferae</name>
    <dbReference type="NCBI Taxonomy" id="2940498"/>
    <lineage>
        <taxon>Bacteria</taxon>
        <taxon>Bacillati</taxon>
        <taxon>Bacillota</taxon>
        <taxon>Bacilli</taxon>
        <taxon>Bacillales</taxon>
        <taxon>Sporolactobacillaceae</taxon>
        <taxon>Sporolactobacillus</taxon>
    </lineage>
</organism>
<feature type="transmembrane region" description="Helical" evidence="10">
    <location>
        <begin position="273"/>
        <end position="291"/>
    </location>
</feature>
<evidence type="ECO:0000256" key="10">
    <source>
        <dbReference type="RuleBase" id="RU363032"/>
    </source>
</evidence>
<dbReference type="SUPFAM" id="SSF161098">
    <property type="entry name" value="MetI-like"/>
    <property type="match status" value="1"/>
</dbReference>
<gene>
    <name evidence="12" type="ORF">M3N64_07015</name>
</gene>
<evidence type="ECO:0000256" key="4">
    <source>
        <dbReference type="ARBA" id="ARBA00022692"/>
    </source>
</evidence>
<accession>A0ABT0MA05</accession>
<dbReference type="InterPro" id="IPR000515">
    <property type="entry name" value="MetI-like"/>
</dbReference>
<comment type="caution">
    <text evidence="12">The sequence shown here is derived from an EMBL/GenBank/DDBJ whole genome shotgun (WGS) entry which is preliminary data.</text>
</comment>
<evidence type="ECO:0000256" key="6">
    <source>
        <dbReference type="ARBA" id="ARBA00022927"/>
    </source>
</evidence>
<comment type="similarity">
    <text evidence="9">Belongs to the binding-protein-dependent transport system permease family. OppBC subfamily.</text>
</comment>
<keyword evidence="7 10" id="KW-1133">Transmembrane helix</keyword>
<reference evidence="12 13" key="1">
    <citation type="submission" date="2022-05" db="EMBL/GenBank/DDBJ databases">
        <title>Sporolactobacillus sp nov CPB3-1, isolated from tree bark (Mangifera indica L.).</title>
        <authorList>
            <person name="Phuengjayaem S."/>
            <person name="Tanasupawat S."/>
        </authorList>
    </citation>
    <scope>NUCLEOTIDE SEQUENCE [LARGE SCALE GENOMIC DNA]</scope>
    <source>
        <strain evidence="12 13">CPB3-1</strain>
    </source>
</reference>
<evidence type="ECO:0000313" key="13">
    <source>
        <dbReference type="Proteomes" id="UP001203004"/>
    </source>
</evidence>
<comment type="subcellular location">
    <subcellularLocation>
        <location evidence="1 10">Cell membrane</location>
        <topology evidence="1 10">Multi-pass membrane protein</topology>
    </subcellularLocation>
</comment>
<keyword evidence="5" id="KW-0571">Peptide transport</keyword>
<dbReference type="PROSITE" id="PS50928">
    <property type="entry name" value="ABC_TM1"/>
    <property type="match status" value="1"/>
</dbReference>
<feature type="transmembrane region" description="Helical" evidence="10">
    <location>
        <begin position="42"/>
        <end position="62"/>
    </location>
</feature>
<dbReference type="InterPro" id="IPR025966">
    <property type="entry name" value="OppC_N"/>
</dbReference>
<evidence type="ECO:0000256" key="2">
    <source>
        <dbReference type="ARBA" id="ARBA00022448"/>
    </source>
</evidence>
<evidence type="ECO:0000256" key="9">
    <source>
        <dbReference type="ARBA" id="ARBA00024202"/>
    </source>
</evidence>
<dbReference type="CDD" id="cd06261">
    <property type="entry name" value="TM_PBP2"/>
    <property type="match status" value="1"/>
</dbReference>
<keyword evidence="3" id="KW-1003">Cell membrane</keyword>
<dbReference type="InterPro" id="IPR050366">
    <property type="entry name" value="BP-dependent_transpt_permease"/>
</dbReference>
<dbReference type="EMBL" id="JAMAST010000005">
    <property type="protein sequence ID" value="MCL1631698.1"/>
    <property type="molecule type" value="Genomic_DNA"/>
</dbReference>
<sequence>MELTNISFKKYRGRRLDPDQLAGHSVTYWKDVWRRIRKNPTAVLSLAALMIILTLSVIGPIISGHDLSTINPKRANMNPSAENWFGTDNLGRDLFTRVWYGARASVIVALVCTLIQTVVGCLYGGIMAHFGGWVDEVMMRVIELITSMPTLLITILTMMVLGNGMTALLVAMSITSWCGTARLIRGQIMQLRESEYVLAAVALGASPFWVILRHLIPNTFGLLMLTIATSIPDYIFTEAGLSFLGIGLQPPNTSLGVLISIGQQTMDFFPIQLLFPALILCVLVLAFNLLGDGLRDALDPRLRQ</sequence>
<evidence type="ECO:0000256" key="1">
    <source>
        <dbReference type="ARBA" id="ARBA00004651"/>
    </source>
</evidence>
<keyword evidence="13" id="KW-1185">Reference proteome</keyword>
<keyword evidence="4 10" id="KW-0812">Transmembrane</keyword>
<evidence type="ECO:0000259" key="11">
    <source>
        <dbReference type="PROSITE" id="PS50928"/>
    </source>
</evidence>
<feature type="transmembrane region" description="Helical" evidence="10">
    <location>
        <begin position="167"/>
        <end position="184"/>
    </location>
</feature>
<keyword evidence="8 10" id="KW-0472">Membrane</keyword>
<dbReference type="Gene3D" id="1.10.3720.10">
    <property type="entry name" value="MetI-like"/>
    <property type="match status" value="1"/>
</dbReference>
<feature type="transmembrane region" description="Helical" evidence="10">
    <location>
        <begin position="141"/>
        <end position="161"/>
    </location>
</feature>
<dbReference type="PANTHER" id="PTHR43386">
    <property type="entry name" value="OLIGOPEPTIDE TRANSPORT SYSTEM PERMEASE PROTEIN APPC"/>
    <property type="match status" value="1"/>
</dbReference>
<dbReference type="RefSeq" id="WP_249100197.1">
    <property type="nucleotide sequence ID" value="NZ_JAMAST010000005.1"/>
</dbReference>
<dbReference type="PANTHER" id="PTHR43386:SF24">
    <property type="entry name" value="OLIGOPEPTIDE TRANSPORT SYSTEM PERMEASE PROTEIN AMID"/>
    <property type="match status" value="1"/>
</dbReference>
<dbReference type="InterPro" id="IPR035906">
    <property type="entry name" value="MetI-like_sf"/>
</dbReference>
<dbReference type="Proteomes" id="UP001203004">
    <property type="component" value="Unassembled WGS sequence"/>
</dbReference>
<keyword evidence="2 10" id="KW-0813">Transport</keyword>
<evidence type="ECO:0000256" key="7">
    <source>
        <dbReference type="ARBA" id="ARBA00022989"/>
    </source>
</evidence>
<evidence type="ECO:0000256" key="5">
    <source>
        <dbReference type="ARBA" id="ARBA00022856"/>
    </source>
</evidence>
<keyword evidence="6" id="KW-0653">Protein transport</keyword>
<feature type="transmembrane region" description="Helical" evidence="10">
    <location>
        <begin position="196"/>
        <end position="216"/>
    </location>
</feature>
<feature type="domain" description="ABC transmembrane type-1" evidence="11">
    <location>
        <begin position="102"/>
        <end position="291"/>
    </location>
</feature>
<evidence type="ECO:0000256" key="8">
    <source>
        <dbReference type="ARBA" id="ARBA00023136"/>
    </source>
</evidence>
<evidence type="ECO:0000256" key="3">
    <source>
        <dbReference type="ARBA" id="ARBA00022475"/>
    </source>
</evidence>